<dbReference type="AlphaFoldDB" id="A0A8S0THV0"/>
<dbReference type="OrthoDB" id="2015280at2759"/>
<keyword evidence="2" id="KW-1185">Reference proteome</keyword>
<reference evidence="1 2" key="1">
    <citation type="submission" date="2019-12" db="EMBL/GenBank/DDBJ databases">
        <authorList>
            <person name="Alioto T."/>
            <person name="Alioto T."/>
            <person name="Gomez Garrido J."/>
        </authorList>
    </citation>
    <scope>NUCLEOTIDE SEQUENCE [LARGE SCALE GENOMIC DNA]</scope>
</reference>
<organism evidence="1 2">
    <name type="scientific">Olea europaea subsp. europaea</name>
    <dbReference type="NCBI Taxonomy" id="158383"/>
    <lineage>
        <taxon>Eukaryota</taxon>
        <taxon>Viridiplantae</taxon>
        <taxon>Streptophyta</taxon>
        <taxon>Embryophyta</taxon>
        <taxon>Tracheophyta</taxon>
        <taxon>Spermatophyta</taxon>
        <taxon>Magnoliopsida</taxon>
        <taxon>eudicotyledons</taxon>
        <taxon>Gunneridae</taxon>
        <taxon>Pentapetalae</taxon>
        <taxon>asterids</taxon>
        <taxon>lamiids</taxon>
        <taxon>Lamiales</taxon>
        <taxon>Oleaceae</taxon>
        <taxon>Oleeae</taxon>
        <taxon>Olea</taxon>
    </lineage>
</organism>
<dbReference type="Gramene" id="OE9D002147T1">
    <property type="protein sequence ID" value="OE9D002147C1"/>
    <property type="gene ID" value="OE9D002147"/>
</dbReference>
<dbReference type="EMBL" id="CACTIH010005900">
    <property type="protein sequence ID" value="CAA3002960.1"/>
    <property type="molecule type" value="Genomic_DNA"/>
</dbReference>
<accession>A0A8S0THV0</accession>
<feature type="non-terminal residue" evidence="1">
    <location>
        <position position="1"/>
    </location>
</feature>
<dbReference type="Proteomes" id="UP000594638">
    <property type="component" value="Unassembled WGS sequence"/>
</dbReference>
<gene>
    <name evidence="1" type="ORF">OLEA9_D002147</name>
</gene>
<proteinExistence type="predicted"/>
<sequence length="61" mass="7278">AIKFYFRGARIFLVDMEELLEKGMKKAENVKLTSFILFYRKDIFGASYIENYYNDVVMTHV</sequence>
<evidence type="ECO:0000313" key="1">
    <source>
        <dbReference type="EMBL" id="CAA3002960.1"/>
    </source>
</evidence>
<comment type="caution">
    <text evidence="1">The sequence shown here is derived from an EMBL/GenBank/DDBJ whole genome shotgun (WGS) entry which is preliminary data.</text>
</comment>
<feature type="non-terminal residue" evidence="1">
    <location>
        <position position="61"/>
    </location>
</feature>
<evidence type="ECO:0000313" key="2">
    <source>
        <dbReference type="Proteomes" id="UP000594638"/>
    </source>
</evidence>
<name>A0A8S0THV0_OLEEU</name>
<protein>
    <submittedName>
        <fullName evidence="1">Pectin acetylesterase 8-like</fullName>
    </submittedName>
</protein>